<sequence length="538" mass="53472">MRGLSGKGGFLSKHSRYTCSEPSPGVKGRAGGNETGTEQAQGADLARGVLSGIVTGVVVAAVGLGIASLATGPVRAPLSEVPPEAEAVEAADLAAAGADTAPRTPPAPEVTQVPLDAPEMAAPADAETGEPVADPAPMPEAASDAPEAPVSPADDGGAPGGVAAGSTAPSAAEPARQTPPPSPEQPLAPEVPPAPVVADDDMAAADAMDDPAPGDAPKAAPQEETPEPAATETPDMAEAGTPDTAPDTGTAPPMVVVPAEPPKPAPRLPATPAPEPEPEPETPASDSAASVITGRLPSIGAAPPEIAALPGREPALTRNAIPFDAPSGQPMMAFLLLDQGPDRVGLGDLDKLPFPITVAVDAATPDAANALGYYRALGAETVLSVPLPEGATATDVAVTFEAYASLLERTVAAMVDEASGFQTLGAGAVQVAAGLAESGHGLVSFPQGLNTGHKAAIKEGVAAGLVFRDLDGEGQAPVVIRRFLDNAAFRARGERGVIVVARARPDTIQALLEWSLGNRAQTVTLAPLSAVLMAGSDG</sequence>
<dbReference type="InterPro" id="IPR006837">
    <property type="entry name" value="Divergent_DAC"/>
</dbReference>
<feature type="region of interest" description="Disordered" evidence="1">
    <location>
        <begin position="122"/>
        <end position="288"/>
    </location>
</feature>
<name>A0A5D0RJ11_9RHOB</name>
<evidence type="ECO:0000256" key="1">
    <source>
        <dbReference type="SAM" id="MobiDB-lite"/>
    </source>
</evidence>
<gene>
    <name evidence="2" type="ORF">FVF75_09965</name>
</gene>
<dbReference type="GO" id="GO:0005975">
    <property type="term" value="P:carbohydrate metabolic process"/>
    <property type="evidence" value="ECO:0007669"/>
    <property type="project" value="InterPro"/>
</dbReference>
<dbReference type="EMBL" id="VSIY01000006">
    <property type="protein sequence ID" value="TYB81423.1"/>
    <property type="molecule type" value="Genomic_DNA"/>
</dbReference>
<dbReference type="Proteomes" id="UP000322080">
    <property type="component" value="Unassembled WGS sequence"/>
</dbReference>
<feature type="compositionally biased region" description="Low complexity" evidence="1">
    <location>
        <begin position="164"/>
        <end position="176"/>
    </location>
</feature>
<keyword evidence="3" id="KW-1185">Reference proteome</keyword>
<dbReference type="InterPro" id="IPR011330">
    <property type="entry name" value="Glyco_hydro/deAcase_b/a-brl"/>
</dbReference>
<organism evidence="2 3">
    <name type="scientific">Maritimibacter fusiformis</name>
    <dbReference type="NCBI Taxonomy" id="2603819"/>
    <lineage>
        <taxon>Bacteria</taxon>
        <taxon>Pseudomonadati</taxon>
        <taxon>Pseudomonadota</taxon>
        <taxon>Alphaproteobacteria</taxon>
        <taxon>Rhodobacterales</taxon>
        <taxon>Roseobacteraceae</taxon>
        <taxon>Maritimibacter</taxon>
    </lineage>
</organism>
<feature type="compositionally biased region" description="Pro residues" evidence="1">
    <location>
        <begin position="259"/>
        <end position="275"/>
    </location>
</feature>
<evidence type="ECO:0000313" key="2">
    <source>
        <dbReference type="EMBL" id="TYB81423.1"/>
    </source>
</evidence>
<accession>A0A5D0RJ11</accession>
<dbReference type="Pfam" id="PF04748">
    <property type="entry name" value="Polysacc_deac_2"/>
    <property type="match status" value="1"/>
</dbReference>
<dbReference type="Gene3D" id="3.20.20.370">
    <property type="entry name" value="Glycoside hydrolase/deacetylase"/>
    <property type="match status" value="1"/>
</dbReference>
<dbReference type="CDD" id="cd10936">
    <property type="entry name" value="CE4_DAC2"/>
    <property type="match status" value="1"/>
</dbReference>
<feature type="region of interest" description="Disordered" evidence="1">
    <location>
        <begin position="1"/>
        <end position="39"/>
    </location>
</feature>
<comment type="caution">
    <text evidence="2">The sequence shown here is derived from an EMBL/GenBank/DDBJ whole genome shotgun (WGS) entry which is preliminary data.</text>
</comment>
<protein>
    <recommendedName>
        <fullName evidence="4">Divergent polysaccharide deacetylase</fullName>
    </recommendedName>
</protein>
<dbReference type="SUPFAM" id="SSF88713">
    <property type="entry name" value="Glycoside hydrolase/deacetylase"/>
    <property type="match status" value="1"/>
</dbReference>
<reference evidence="2 3" key="1">
    <citation type="submission" date="2019-08" db="EMBL/GenBank/DDBJ databases">
        <title>Identification of a novel species of the genus Boseongicola.</title>
        <authorList>
            <person name="Zhang X.-Q."/>
        </authorList>
    </citation>
    <scope>NUCLEOTIDE SEQUENCE [LARGE SCALE GENOMIC DNA]</scope>
    <source>
        <strain evidence="2 3">HY14</strain>
    </source>
</reference>
<feature type="compositionally biased region" description="Low complexity" evidence="1">
    <location>
        <begin position="210"/>
        <end position="258"/>
    </location>
</feature>
<proteinExistence type="predicted"/>
<feature type="compositionally biased region" description="Acidic residues" evidence="1">
    <location>
        <begin position="198"/>
        <end position="209"/>
    </location>
</feature>
<evidence type="ECO:0000313" key="3">
    <source>
        <dbReference type="Proteomes" id="UP000322080"/>
    </source>
</evidence>
<evidence type="ECO:0008006" key="4">
    <source>
        <dbReference type="Google" id="ProtNLM"/>
    </source>
</evidence>
<feature type="compositionally biased region" description="Pro residues" evidence="1">
    <location>
        <begin position="177"/>
        <end position="195"/>
    </location>
</feature>
<dbReference type="AlphaFoldDB" id="A0A5D0RJ11"/>